<gene>
    <name evidence="1" type="ORF">N7463_004721</name>
</gene>
<keyword evidence="2" id="KW-1185">Reference proteome</keyword>
<protein>
    <submittedName>
        <fullName evidence="1">Uncharacterized protein</fullName>
    </submittedName>
</protein>
<organism evidence="1 2">
    <name type="scientific">Penicillium fimorum</name>
    <dbReference type="NCBI Taxonomy" id="1882269"/>
    <lineage>
        <taxon>Eukaryota</taxon>
        <taxon>Fungi</taxon>
        <taxon>Dikarya</taxon>
        <taxon>Ascomycota</taxon>
        <taxon>Pezizomycotina</taxon>
        <taxon>Eurotiomycetes</taxon>
        <taxon>Eurotiomycetidae</taxon>
        <taxon>Eurotiales</taxon>
        <taxon>Aspergillaceae</taxon>
        <taxon>Penicillium</taxon>
    </lineage>
</organism>
<reference evidence="1" key="2">
    <citation type="journal article" date="2023" name="IMA Fungus">
        <title>Comparative genomic study of the Penicillium genus elucidates a diverse pangenome and 15 lateral gene transfer events.</title>
        <authorList>
            <person name="Petersen C."/>
            <person name="Sorensen T."/>
            <person name="Nielsen M.R."/>
            <person name="Sondergaard T.E."/>
            <person name="Sorensen J.L."/>
            <person name="Fitzpatrick D.A."/>
            <person name="Frisvad J.C."/>
            <person name="Nielsen K.L."/>
        </authorList>
    </citation>
    <scope>NUCLEOTIDE SEQUENCE</scope>
    <source>
        <strain evidence="1">IBT 29495</strain>
    </source>
</reference>
<proteinExistence type="predicted"/>
<sequence>MHKYHNFVKYECKQRNRYQPDIPGSSFNTISALHVQAILYSTTTKFAPRWQKSFEDDFLAGWLMTGLSLKERSMSWFQTKWDAQHQMRALP</sequence>
<accession>A0A9W9Y3C9</accession>
<dbReference type="EMBL" id="JAPWDS010000002">
    <property type="protein sequence ID" value="KAJ5515169.1"/>
    <property type="molecule type" value="Genomic_DNA"/>
</dbReference>
<dbReference type="AlphaFoldDB" id="A0A9W9Y3C9"/>
<name>A0A9W9Y3C9_9EURO</name>
<evidence type="ECO:0000313" key="1">
    <source>
        <dbReference type="EMBL" id="KAJ5515169.1"/>
    </source>
</evidence>
<dbReference type="Proteomes" id="UP001149954">
    <property type="component" value="Unassembled WGS sequence"/>
</dbReference>
<reference evidence="1" key="1">
    <citation type="submission" date="2022-12" db="EMBL/GenBank/DDBJ databases">
        <authorList>
            <person name="Petersen C."/>
        </authorList>
    </citation>
    <scope>NUCLEOTIDE SEQUENCE</scope>
    <source>
        <strain evidence="1">IBT 29495</strain>
    </source>
</reference>
<comment type="caution">
    <text evidence="1">The sequence shown here is derived from an EMBL/GenBank/DDBJ whole genome shotgun (WGS) entry which is preliminary data.</text>
</comment>
<evidence type="ECO:0000313" key="2">
    <source>
        <dbReference type="Proteomes" id="UP001149954"/>
    </source>
</evidence>